<feature type="transmembrane region" description="Helical" evidence="11">
    <location>
        <begin position="57"/>
        <end position="78"/>
    </location>
</feature>
<comment type="subcellular location">
    <subcellularLocation>
        <location evidence="1">Cell membrane</location>
        <topology evidence="1">Multi-pass membrane protein</topology>
    </subcellularLocation>
</comment>
<evidence type="ECO:0000256" key="6">
    <source>
        <dbReference type="ARBA" id="ARBA00022692"/>
    </source>
</evidence>
<evidence type="ECO:0000256" key="2">
    <source>
        <dbReference type="ARBA" id="ARBA00022448"/>
    </source>
</evidence>
<dbReference type="PANTHER" id="PTHR32196:SF32">
    <property type="entry name" value="XYLOSE TRANSPORT SYSTEM PERMEASE PROTEIN XYLH"/>
    <property type="match status" value="1"/>
</dbReference>
<dbReference type="RefSeq" id="WP_259484803.1">
    <property type="nucleotide sequence ID" value="NZ_JANTEZ010000001.1"/>
</dbReference>
<dbReference type="CDD" id="cd06579">
    <property type="entry name" value="TM_PBP1_transp_AraH_like"/>
    <property type="match status" value="1"/>
</dbReference>
<proteinExistence type="predicted"/>
<protein>
    <recommendedName>
        <fullName evidence="10">Xylose transport system permease protein XylH</fullName>
    </recommendedName>
</protein>
<comment type="function">
    <text evidence="9">Part of the binding-protein-dependent transport system for D-xylose. Probably responsible for the translocation of the substrate across the membrane.</text>
</comment>
<feature type="transmembrane region" description="Helical" evidence="11">
    <location>
        <begin position="222"/>
        <end position="240"/>
    </location>
</feature>
<dbReference type="Proteomes" id="UP001165580">
    <property type="component" value="Unassembled WGS sequence"/>
</dbReference>
<evidence type="ECO:0000256" key="1">
    <source>
        <dbReference type="ARBA" id="ARBA00004651"/>
    </source>
</evidence>
<dbReference type="EMBL" id="JANTEZ010000001">
    <property type="protein sequence ID" value="MCS5713257.1"/>
    <property type="molecule type" value="Genomic_DNA"/>
</dbReference>
<evidence type="ECO:0000256" key="8">
    <source>
        <dbReference type="ARBA" id="ARBA00023136"/>
    </source>
</evidence>
<sequence>MTTSGTTTRPTTAQPGETLFARGARFLNRYSMAVALVLVVVVFAFTTKGILLRDQNISNLVVQNGYILILAIGMVMVIIGGHIDLSVGSIAGFAGAAAAILMVQYEVPWWIALILSLVVGGLAGAFQGFWVAYAKVPSFIVTLAGMLIFRGLTIALIGARNIGNLPEPFVFLGAGYVSTGAESGPDLLTLAIGVLIVAGIVGWQIVSRRRRTRHGEKPGNPVYFIAGLVVVSAAILWLSYSLASFRGLPVVLIILVVLGVGYTVLMTRTVIGRHIYAVGSNRQTAQLSGVKDRRIDFFLFVNMGVLAALAGVIITARLNLATSGGGTGLELEAIAAAFVGGAAVAGGTGSIAGALVGGLTIGIINNGMSIMGLGTQWQQTVLGVVVLLFVAFDIWNKGRRIRR</sequence>
<feature type="transmembrane region" description="Helical" evidence="11">
    <location>
        <begin position="109"/>
        <end position="132"/>
    </location>
</feature>
<evidence type="ECO:0000256" key="4">
    <source>
        <dbReference type="ARBA" id="ARBA00022519"/>
    </source>
</evidence>
<feature type="transmembrane region" description="Helical" evidence="11">
    <location>
        <begin position="377"/>
        <end position="395"/>
    </location>
</feature>
<dbReference type="NCBIfam" id="NF040906">
    <property type="entry name" value="GguB"/>
    <property type="match status" value="1"/>
</dbReference>
<name>A0ABT2GAN4_9MICO</name>
<dbReference type="InterPro" id="IPR001851">
    <property type="entry name" value="ABC_transp_permease"/>
</dbReference>
<dbReference type="Pfam" id="PF02653">
    <property type="entry name" value="BPD_transp_2"/>
    <property type="match status" value="1"/>
</dbReference>
<reference evidence="12" key="1">
    <citation type="submission" date="2022-08" db="EMBL/GenBank/DDBJ databases">
        <authorList>
            <person name="Deng Y."/>
            <person name="Han X.-F."/>
            <person name="Zhang Y.-Q."/>
        </authorList>
    </citation>
    <scope>NUCLEOTIDE SEQUENCE</scope>
    <source>
        <strain evidence="12">CPCC 205716</strain>
    </source>
</reference>
<keyword evidence="4" id="KW-0997">Cell inner membrane</keyword>
<evidence type="ECO:0000256" key="7">
    <source>
        <dbReference type="ARBA" id="ARBA00022989"/>
    </source>
</evidence>
<keyword evidence="3" id="KW-1003">Cell membrane</keyword>
<comment type="caution">
    <text evidence="12">The sequence shown here is derived from an EMBL/GenBank/DDBJ whole genome shotgun (WGS) entry which is preliminary data.</text>
</comment>
<evidence type="ECO:0000256" key="9">
    <source>
        <dbReference type="ARBA" id="ARBA00035611"/>
    </source>
</evidence>
<gene>
    <name evidence="12" type="primary">gguB</name>
    <name evidence="12" type="ORF">NVV95_01685</name>
</gene>
<evidence type="ECO:0000256" key="3">
    <source>
        <dbReference type="ARBA" id="ARBA00022475"/>
    </source>
</evidence>
<feature type="transmembrane region" description="Helical" evidence="11">
    <location>
        <begin position="246"/>
        <end position="265"/>
    </location>
</feature>
<keyword evidence="5" id="KW-0762">Sugar transport</keyword>
<dbReference type="PANTHER" id="PTHR32196">
    <property type="entry name" value="ABC TRANSPORTER PERMEASE PROTEIN YPHD-RELATED-RELATED"/>
    <property type="match status" value="1"/>
</dbReference>
<evidence type="ECO:0000256" key="11">
    <source>
        <dbReference type="SAM" id="Phobius"/>
    </source>
</evidence>
<keyword evidence="2" id="KW-0813">Transport</keyword>
<organism evidence="12 13">
    <name type="scientific">Herbiconiux gentiana</name>
    <dbReference type="NCBI Taxonomy" id="2970912"/>
    <lineage>
        <taxon>Bacteria</taxon>
        <taxon>Bacillati</taxon>
        <taxon>Actinomycetota</taxon>
        <taxon>Actinomycetes</taxon>
        <taxon>Micrococcales</taxon>
        <taxon>Microbacteriaceae</taxon>
        <taxon>Herbiconiux</taxon>
    </lineage>
</organism>
<keyword evidence="13" id="KW-1185">Reference proteome</keyword>
<feature type="transmembrane region" description="Helical" evidence="11">
    <location>
        <begin position="30"/>
        <end position="51"/>
    </location>
</feature>
<keyword evidence="8 11" id="KW-0472">Membrane</keyword>
<keyword evidence="6 11" id="KW-0812">Transmembrane</keyword>
<evidence type="ECO:0000256" key="10">
    <source>
        <dbReference type="ARBA" id="ARBA00035686"/>
    </source>
</evidence>
<feature type="transmembrane region" description="Helical" evidence="11">
    <location>
        <begin position="297"/>
        <end position="316"/>
    </location>
</feature>
<keyword evidence="7 11" id="KW-1133">Transmembrane helix</keyword>
<feature type="transmembrane region" description="Helical" evidence="11">
    <location>
        <begin position="187"/>
        <end position="206"/>
    </location>
</feature>
<evidence type="ECO:0000313" key="13">
    <source>
        <dbReference type="Proteomes" id="UP001165580"/>
    </source>
</evidence>
<evidence type="ECO:0000313" key="12">
    <source>
        <dbReference type="EMBL" id="MCS5713257.1"/>
    </source>
</evidence>
<accession>A0ABT2GAN4</accession>
<feature type="transmembrane region" description="Helical" evidence="11">
    <location>
        <begin position="139"/>
        <end position="159"/>
    </location>
</feature>
<evidence type="ECO:0000256" key="5">
    <source>
        <dbReference type="ARBA" id="ARBA00022597"/>
    </source>
</evidence>